<feature type="region of interest" description="Disordered" evidence="1">
    <location>
        <begin position="92"/>
        <end position="113"/>
    </location>
</feature>
<gene>
    <name evidence="2" type="ORF">METZ01_LOCUS307128</name>
</gene>
<protein>
    <submittedName>
        <fullName evidence="2">Uncharacterized protein</fullName>
    </submittedName>
</protein>
<reference evidence="2" key="1">
    <citation type="submission" date="2018-05" db="EMBL/GenBank/DDBJ databases">
        <authorList>
            <person name="Lanie J.A."/>
            <person name="Ng W.-L."/>
            <person name="Kazmierczak K.M."/>
            <person name="Andrzejewski T.M."/>
            <person name="Davidsen T.M."/>
            <person name="Wayne K.J."/>
            <person name="Tettelin H."/>
            <person name="Glass J.I."/>
            <person name="Rusch D."/>
            <person name="Podicherti R."/>
            <person name="Tsui H.-C.T."/>
            <person name="Winkler M.E."/>
        </authorList>
    </citation>
    <scope>NUCLEOTIDE SEQUENCE</scope>
</reference>
<organism evidence="2">
    <name type="scientific">marine metagenome</name>
    <dbReference type="NCBI Taxonomy" id="408172"/>
    <lineage>
        <taxon>unclassified sequences</taxon>
        <taxon>metagenomes</taxon>
        <taxon>ecological metagenomes</taxon>
    </lineage>
</organism>
<evidence type="ECO:0000313" key="2">
    <source>
        <dbReference type="EMBL" id="SVC54274.1"/>
    </source>
</evidence>
<evidence type="ECO:0000256" key="1">
    <source>
        <dbReference type="SAM" id="MobiDB-lite"/>
    </source>
</evidence>
<sequence>MKQKKPYNQKAIQKIIRARGIKPCAKDDPIYNEPLTVTFTNRRCNNSHSRLEALRKEFRRRLEERKKLGKSSKDIPSLTLAELRKLGIDTGTTVIVSGRPPKKTDQHSEESES</sequence>
<proteinExistence type="predicted"/>
<accession>A0A382MZ69</accession>
<dbReference type="AlphaFoldDB" id="A0A382MZ69"/>
<dbReference type="EMBL" id="UINC01096958">
    <property type="protein sequence ID" value="SVC54274.1"/>
    <property type="molecule type" value="Genomic_DNA"/>
</dbReference>
<feature type="compositionally biased region" description="Basic and acidic residues" evidence="1">
    <location>
        <begin position="102"/>
        <end position="113"/>
    </location>
</feature>
<name>A0A382MZ69_9ZZZZ</name>